<name>A0A0S4MNF7_9BACT</name>
<evidence type="ECO:0000256" key="8">
    <source>
        <dbReference type="SAM" id="Phobius"/>
    </source>
</evidence>
<keyword evidence="2" id="KW-1003">Cell membrane</keyword>
<dbReference type="EMBL" id="FAOO01000001">
    <property type="protein sequence ID" value="CUU00602.1"/>
    <property type="molecule type" value="Genomic_DNA"/>
</dbReference>
<evidence type="ECO:0000256" key="1">
    <source>
        <dbReference type="ARBA" id="ARBA00004651"/>
    </source>
</evidence>
<dbReference type="GO" id="GO:0016763">
    <property type="term" value="F:pentosyltransferase activity"/>
    <property type="evidence" value="ECO:0007669"/>
    <property type="project" value="TreeGrafter"/>
</dbReference>
<keyword evidence="11" id="KW-1185">Reference proteome</keyword>
<feature type="transmembrane region" description="Helical" evidence="8">
    <location>
        <begin position="347"/>
        <end position="365"/>
    </location>
</feature>
<keyword evidence="5 8" id="KW-0812">Transmembrane</keyword>
<evidence type="ECO:0000256" key="5">
    <source>
        <dbReference type="ARBA" id="ARBA00022692"/>
    </source>
</evidence>
<feature type="transmembrane region" description="Helical" evidence="8">
    <location>
        <begin position="321"/>
        <end position="340"/>
    </location>
</feature>
<evidence type="ECO:0000313" key="11">
    <source>
        <dbReference type="Proteomes" id="UP000320623"/>
    </source>
</evidence>
<feature type="transmembrane region" description="Helical" evidence="8">
    <location>
        <begin position="149"/>
        <end position="177"/>
    </location>
</feature>
<evidence type="ECO:0000256" key="7">
    <source>
        <dbReference type="ARBA" id="ARBA00023136"/>
    </source>
</evidence>
<dbReference type="GO" id="GO:0010041">
    <property type="term" value="P:response to iron(III) ion"/>
    <property type="evidence" value="ECO:0007669"/>
    <property type="project" value="TreeGrafter"/>
</dbReference>
<dbReference type="STRING" id="1643428.GCA_001442855_00020"/>
<protein>
    <submittedName>
        <fullName evidence="10">Dolichyl-phosphate-mannose-protein mannosyltransferase</fullName>
    </submittedName>
</protein>
<dbReference type="RefSeq" id="WP_181180181.1">
    <property type="nucleotide sequence ID" value="NZ_FAOO01000001.1"/>
</dbReference>
<accession>A0A0S4MNF7</accession>
<dbReference type="Pfam" id="PF13231">
    <property type="entry name" value="PMT_2"/>
    <property type="match status" value="1"/>
</dbReference>
<evidence type="ECO:0000256" key="2">
    <source>
        <dbReference type="ARBA" id="ARBA00022475"/>
    </source>
</evidence>
<dbReference type="Proteomes" id="UP000320623">
    <property type="component" value="Unassembled WGS sequence"/>
</dbReference>
<dbReference type="InterPro" id="IPR038731">
    <property type="entry name" value="RgtA/B/C-like"/>
</dbReference>
<gene>
    <name evidence="10" type="ORF">JGI1_00023</name>
</gene>
<keyword evidence="4 10" id="KW-0808">Transferase</keyword>
<comment type="subcellular location">
    <subcellularLocation>
        <location evidence="1">Cell membrane</location>
        <topology evidence="1">Multi-pass membrane protein</topology>
    </subcellularLocation>
</comment>
<dbReference type="PANTHER" id="PTHR33908">
    <property type="entry name" value="MANNOSYLTRANSFERASE YKCB-RELATED"/>
    <property type="match status" value="1"/>
</dbReference>
<organism evidence="10 11">
    <name type="scientific">Candidatus Thermokryptus mobilis</name>
    <dbReference type="NCBI Taxonomy" id="1643428"/>
    <lineage>
        <taxon>Bacteria</taxon>
        <taxon>Pseudomonadati</taxon>
        <taxon>Candidatus Kryptoniota</taxon>
        <taxon>Candidatus Thermokryptus</taxon>
    </lineage>
</organism>
<dbReference type="PANTHER" id="PTHR33908:SF3">
    <property type="entry name" value="UNDECAPRENYL PHOSPHATE-ALPHA-4-AMINO-4-DEOXY-L-ARABINOSE ARABINOSYL TRANSFERASE"/>
    <property type="match status" value="1"/>
</dbReference>
<proteinExistence type="predicted"/>
<sequence length="477" mass="56278">MRAKIFILIFTLGIFLRVFLLDEESLWLDEGTSLKIAKLKTLEIVKLESDANPPLYYLILHFWIKIFGDSEFSVRFPSVIFGSATIFIVFKLLSSFDREVALLSSLLTSISTFLVFYSQEARAYSLFLMISTLSYLFLLEALKRGEMKFFIFYTLSVVLMLYTHIYSFFIVFSHIVFVLLCYANRIKKFSFFFSLSLLFYIPRAIVVLNQAKKIVSQGFWLPRPSFVDIGKTLIQFSGATYPMPRDEAGNVILKSFIIEYSSSAILLFILGVLIFVLHLNFKRVNPERRKFIFMLWIWFLSPIILPFILSQFLTPFYFTRYAIPSSVAFYMLASMGIEFVRKEFKDIILVLVFVLSVVNLVWYYAKTNKEQWREVAKFVEERIEENDLIVASKYVFYYYFKRTDVRTFSFQDLSGEEAEKHIRYFLSIVGGYKRIWFVSSHPWEVEGIALENLKRLMNLNSRKRFLGIEIFLFERRD</sequence>
<dbReference type="AlphaFoldDB" id="A0A0S4MNF7"/>
<feature type="transmembrane region" description="Helical" evidence="8">
    <location>
        <begin position="291"/>
        <end position="309"/>
    </location>
</feature>
<evidence type="ECO:0000256" key="4">
    <source>
        <dbReference type="ARBA" id="ARBA00022679"/>
    </source>
</evidence>
<reference evidence="11" key="1">
    <citation type="submission" date="2015-11" db="EMBL/GenBank/DDBJ databases">
        <authorList>
            <person name="Varghese N."/>
        </authorList>
    </citation>
    <scope>NUCLEOTIDE SEQUENCE [LARGE SCALE GENOMIC DNA]</scope>
</reference>
<keyword evidence="7 8" id="KW-0472">Membrane</keyword>
<keyword evidence="3 10" id="KW-0328">Glycosyltransferase</keyword>
<evidence type="ECO:0000256" key="3">
    <source>
        <dbReference type="ARBA" id="ARBA00022676"/>
    </source>
</evidence>
<feature type="transmembrane region" description="Helical" evidence="8">
    <location>
        <begin position="189"/>
        <end position="208"/>
    </location>
</feature>
<evidence type="ECO:0000313" key="10">
    <source>
        <dbReference type="EMBL" id="CUU00602.1"/>
    </source>
</evidence>
<feature type="transmembrane region" description="Helical" evidence="8">
    <location>
        <begin position="123"/>
        <end position="142"/>
    </location>
</feature>
<dbReference type="InterPro" id="IPR050297">
    <property type="entry name" value="LipidA_mod_glycosyltrf_83"/>
</dbReference>
<evidence type="ECO:0000259" key="9">
    <source>
        <dbReference type="Pfam" id="PF13231"/>
    </source>
</evidence>
<feature type="transmembrane region" description="Helical" evidence="8">
    <location>
        <begin position="100"/>
        <end position="117"/>
    </location>
</feature>
<keyword evidence="6 8" id="KW-1133">Transmembrane helix</keyword>
<dbReference type="GO" id="GO:0009103">
    <property type="term" value="P:lipopolysaccharide biosynthetic process"/>
    <property type="evidence" value="ECO:0007669"/>
    <property type="project" value="UniProtKB-ARBA"/>
</dbReference>
<dbReference type="GO" id="GO:0005886">
    <property type="term" value="C:plasma membrane"/>
    <property type="evidence" value="ECO:0007669"/>
    <property type="project" value="UniProtKB-SubCell"/>
</dbReference>
<evidence type="ECO:0000256" key="6">
    <source>
        <dbReference type="ARBA" id="ARBA00022989"/>
    </source>
</evidence>
<feature type="transmembrane region" description="Helical" evidence="8">
    <location>
        <begin position="260"/>
        <end position="279"/>
    </location>
</feature>
<feature type="domain" description="Glycosyltransferase RgtA/B/C/D-like" evidence="9">
    <location>
        <begin position="52"/>
        <end position="199"/>
    </location>
</feature>